<keyword evidence="2" id="KW-1185">Reference proteome</keyword>
<dbReference type="EMBL" id="MK388689">
    <property type="protein sequence ID" value="QAX92297.1"/>
    <property type="molecule type" value="Genomic_DNA"/>
</dbReference>
<evidence type="ECO:0000313" key="1">
    <source>
        <dbReference type="EMBL" id="QAX92297.1"/>
    </source>
</evidence>
<protein>
    <submittedName>
        <fullName evidence="1">Uncharacterized protein</fullName>
    </submittedName>
</protein>
<accession>A0A411AW17</accession>
<sequence>MMFRWGRMTGPDAWRECTVFHPVRGGYISESFRYNPNSTSEASVKEIADQIWLRLRSDATEINTFEQRYLYTCELNSLSTIKCK</sequence>
<gene>
    <name evidence="1" type="ORF">LIET2_gp045</name>
</gene>
<name>A0A411AW17_9CAUD</name>
<dbReference type="Proteomes" id="UP000289486">
    <property type="component" value="Segment"/>
</dbReference>
<proteinExistence type="predicted"/>
<reference evidence="1 2" key="1">
    <citation type="submission" date="2019-01" db="EMBL/GenBank/DDBJ databases">
        <title>Complete genome sequence of Pantoea phage vB_PagM_LIET2.</title>
        <authorList>
            <person name="Truncaite L."/>
            <person name="Simoliuniene M."/>
            <person name="Kazlauskas D."/>
            <person name="Meskys R."/>
            <person name="Simoliunas E."/>
        </authorList>
    </citation>
    <scope>NUCLEOTIDE SEQUENCE [LARGE SCALE GENOMIC DNA]</scope>
</reference>
<organism evidence="1 2">
    <name type="scientific">Pantoea phage vB_PagM_LIET2</name>
    <dbReference type="NCBI Taxonomy" id="2508071"/>
    <lineage>
        <taxon>Viruses</taxon>
        <taxon>Duplodnaviria</taxon>
        <taxon>Heunggongvirae</taxon>
        <taxon>Uroviricota</taxon>
        <taxon>Caudoviricetes</taxon>
        <taxon>Lietduovirus</taxon>
        <taxon>Lietduovirus LIET2</taxon>
    </lineage>
</organism>
<evidence type="ECO:0000313" key="2">
    <source>
        <dbReference type="Proteomes" id="UP000289486"/>
    </source>
</evidence>